<organism evidence="2 3">
    <name type="scientific">Methylorubrum rhodinum</name>
    <dbReference type="NCBI Taxonomy" id="29428"/>
    <lineage>
        <taxon>Bacteria</taxon>
        <taxon>Pseudomonadati</taxon>
        <taxon>Pseudomonadota</taxon>
        <taxon>Alphaproteobacteria</taxon>
        <taxon>Hyphomicrobiales</taxon>
        <taxon>Methylobacteriaceae</taxon>
        <taxon>Methylorubrum</taxon>
    </lineage>
</organism>
<dbReference type="SUPFAM" id="SSF143100">
    <property type="entry name" value="TTHA1013/TTHA0281-like"/>
    <property type="match status" value="1"/>
</dbReference>
<feature type="domain" description="HicB-like antitoxin of toxin-antitoxin system" evidence="1">
    <location>
        <begin position="4"/>
        <end position="127"/>
    </location>
</feature>
<dbReference type="Pfam" id="PF15919">
    <property type="entry name" value="HicB_lk_antitox"/>
    <property type="match status" value="1"/>
</dbReference>
<evidence type="ECO:0000313" key="3">
    <source>
        <dbReference type="Proteomes" id="UP000583454"/>
    </source>
</evidence>
<accession>A0A840ZIH8</accession>
<dbReference type="RefSeq" id="WP_183567091.1">
    <property type="nucleotide sequence ID" value="NZ_JACHOP010000004.1"/>
</dbReference>
<protein>
    <submittedName>
        <fullName evidence="2">Putative RNase H-like HicB family nuclease</fullName>
    </submittedName>
</protein>
<dbReference type="SUPFAM" id="SSF47598">
    <property type="entry name" value="Ribbon-helix-helix"/>
    <property type="match status" value="1"/>
</dbReference>
<comment type="caution">
    <text evidence="2">The sequence shown here is derived from an EMBL/GenBank/DDBJ whole genome shotgun (WGS) entry which is preliminary data.</text>
</comment>
<dbReference type="Gene3D" id="3.30.160.250">
    <property type="match status" value="1"/>
</dbReference>
<name>A0A840ZIH8_9HYPH</name>
<dbReference type="Proteomes" id="UP000583454">
    <property type="component" value="Unassembled WGS sequence"/>
</dbReference>
<sequence length="135" mass="14391">MTAYIAFLHPPEDGSTWGVTFPDVPGCISVGDTFEEAAEEAREALSGHLAALRADGDPIPVPRSWQVLEQDAEVMADARGAHIHLVTPRLIPSERVRVNITIDKGLLRLADEAAEARGLTRSGLIESALAAVVEG</sequence>
<proteinExistence type="predicted"/>
<evidence type="ECO:0000259" key="1">
    <source>
        <dbReference type="Pfam" id="PF15919"/>
    </source>
</evidence>
<gene>
    <name evidence="2" type="ORF">HNR00_001457</name>
</gene>
<dbReference type="CDD" id="cd21631">
    <property type="entry name" value="RHH_CopG_NikR-like"/>
    <property type="match status" value="1"/>
</dbReference>
<dbReference type="GO" id="GO:0006355">
    <property type="term" value="P:regulation of DNA-templated transcription"/>
    <property type="evidence" value="ECO:0007669"/>
    <property type="project" value="InterPro"/>
</dbReference>
<dbReference type="InterPro" id="IPR031807">
    <property type="entry name" value="HicB-like"/>
</dbReference>
<evidence type="ECO:0000313" key="2">
    <source>
        <dbReference type="EMBL" id="MBB5756757.1"/>
    </source>
</evidence>
<reference evidence="2 3" key="1">
    <citation type="submission" date="2020-08" db="EMBL/GenBank/DDBJ databases">
        <title>Genomic Encyclopedia of Type Strains, Phase IV (KMG-IV): sequencing the most valuable type-strain genomes for metagenomic binning, comparative biology and taxonomic classification.</title>
        <authorList>
            <person name="Goeker M."/>
        </authorList>
    </citation>
    <scope>NUCLEOTIDE SEQUENCE [LARGE SCALE GENOMIC DNA]</scope>
    <source>
        <strain evidence="2 3">DSM 2163</strain>
    </source>
</reference>
<dbReference type="EMBL" id="JACHOP010000004">
    <property type="protein sequence ID" value="MBB5756757.1"/>
    <property type="molecule type" value="Genomic_DNA"/>
</dbReference>
<dbReference type="InterPro" id="IPR035069">
    <property type="entry name" value="TTHA1013/TTHA0281-like"/>
</dbReference>
<dbReference type="AlphaFoldDB" id="A0A840ZIH8"/>
<keyword evidence="3" id="KW-1185">Reference proteome</keyword>
<dbReference type="InterPro" id="IPR010985">
    <property type="entry name" value="Ribbon_hlx_hlx"/>
</dbReference>